<dbReference type="EMBL" id="CAJJDP010000059">
    <property type="protein sequence ID" value="CAD8172409.1"/>
    <property type="molecule type" value="Genomic_DNA"/>
</dbReference>
<evidence type="ECO:0000313" key="7">
    <source>
        <dbReference type="Proteomes" id="UP000683925"/>
    </source>
</evidence>
<dbReference type="GO" id="GO:0008270">
    <property type="term" value="F:zinc ion binding"/>
    <property type="evidence" value="ECO:0007669"/>
    <property type="project" value="UniProtKB-KW"/>
</dbReference>
<evidence type="ECO:0000256" key="2">
    <source>
        <dbReference type="ARBA" id="ARBA00022771"/>
    </source>
</evidence>
<gene>
    <name evidence="6" type="ORF">POCTA_138.1.T0600099</name>
</gene>
<dbReference type="InterPro" id="IPR000253">
    <property type="entry name" value="FHA_dom"/>
</dbReference>
<feature type="domain" description="RING-CH-type" evidence="5">
    <location>
        <begin position="129"/>
        <end position="213"/>
    </location>
</feature>
<evidence type="ECO:0000259" key="4">
    <source>
        <dbReference type="PROSITE" id="PS50006"/>
    </source>
</evidence>
<evidence type="ECO:0000256" key="1">
    <source>
        <dbReference type="ARBA" id="ARBA00022723"/>
    </source>
</evidence>
<evidence type="ECO:0008006" key="8">
    <source>
        <dbReference type="Google" id="ProtNLM"/>
    </source>
</evidence>
<dbReference type="PROSITE" id="PS50006">
    <property type="entry name" value="FHA_DOMAIN"/>
    <property type="match status" value="1"/>
</dbReference>
<evidence type="ECO:0000313" key="6">
    <source>
        <dbReference type="EMBL" id="CAD8172409.1"/>
    </source>
</evidence>
<dbReference type="PANTHER" id="PTHR46210:SF1">
    <property type="entry name" value="FHA DOMAIN-CONTAINING PROTEIN"/>
    <property type="match status" value="1"/>
</dbReference>
<dbReference type="Pfam" id="PF12906">
    <property type="entry name" value="RINGv"/>
    <property type="match status" value="1"/>
</dbReference>
<comment type="caution">
    <text evidence="6">The sequence shown here is derived from an EMBL/GenBank/DDBJ whole genome shotgun (WGS) entry which is preliminary data.</text>
</comment>
<dbReference type="AlphaFoldDB" id="A0A8S1V8V8"/>
<protein>
    <recommendedName>
        <fullName evidence="8">Zinc finger protein</fullName>
    </recommendedName>
</protein>
<dbReference type="SMART" id="SM00744">
    <property type="entry name" value="RINGv"/>
    <property type="match status" value="1"/>
</dbReference>
<evidence type="ECO:0000256" key="3">
    <source>
        <dbReference type="ARBA" id="ARBA00022833"/>
    </source>
</evidence>
<dbReference type="Proteomes" id="UP000683925">
    <property type="component" value="Unassembled WGS sequence"/>
</dbReference>
<organism evidence="6 7">
    <name type="scientific">Paramecium octaurelia</name>
    <dbReference type="NCBI Taxonomy" id="43137"/>
    <lineage>
        <taxon>Eukaryota</taxon>
        <taxon>Sar</taxon>
        <taxon>Alveolata</taxon>
        <taxon>Ciliophora</taxon>
        <taxon>Intramacronucleata</taxon>
        <taxon>Oligohymenophorea</taxon>
        <taxon>Peniculida</taxon>
        <taxon>Parameciidae</taxon>
        <taxon>Paramecium</taxon>
    </lineage>
</organism>
<reference evidence="6" key="1">
    <citation type="submission" date="2021-01" db="EMBL/GenBank/DDBJ databases">
        <authorList>
            <consortium name="Genoscope - CEA"/>
            <person name="William W."/>
        </authorList>
    </citation>
    <scope>NUCLEOTIDE SEQUENCE</scope>
</reference>
<keyword evidence="7" id="KW-1185">Reference proteome</keyword>
<sequence length="333" mass="38593">MQVSIEIATWTQNNHGLFDYESQDLKISKIVVQNSVYLILNKDVVEQSNDQNERCIGKISFENGQIYYQSNPKFSDSYVKLDPKYKQQLQVGDLFKFGRLEYFISELNNGEKVQTAQDHYHLDRHIKPGKIQGNRQCKFCLMEEVDQAEDPTNPYLTNLCGCLGNMSYVHYDCLKSWINFSNRIAYKQTVNTVQYNWNQALECEICKVPLPARIYLENQPQPLQLVSIEKLDGPYVILEQITRQDNLSKSLIFIHSFGTNAISIGRGHNSEVRCQDISVSRNHANISFNNDGWQIQDQMSKFGTLRIIRDKLLIDDEIKEIQIGRVLLKIKLI</sequence>
<dbReference type="Pfam" id="PF00498">
    <property type="entry name" value="FHA"/>
    <property type="match status" value="1"/>
</dbReference>
<feature type="domain" description="FHA" evidence="4">
    <location>
        <begin position="262"/>
        <end position="305"/>
    </location>
</feature>
<dbReference type="SMART" id="SM00240">
    <property type="entry name" value="FHA"/>
    <property type="match status" value="1"/>
</dbReference>
<keyword evidence="3" id="KW-0862">Zinc</keyword>
<dbReference type="PROSITE" id="PS51292">
    <property type="entry name" value="ZF_RING_CH"/>
    <property type="match status" value="1"/>
</dbReference>
<accession>A0A8S1V8V8</accession>
<evidence type="ECO:0000259" key="5">
    <source>
        <dbReference type="PROSITE" id="PS51292"/>
    </source>
</evidence>
<proteinExistence type="predicted"/>
<dbReference type="OMA" id="CKFCLME"/>
<dbReference type="PANTHER" id="PTHR46210">
    <property type="entry name" value="FHA DOMAIN-CONTAINING PROTEIN"/>
    <property type="match status" value="1"/>
</dbReference>
<keyword evidence="2" id="KW-0863">Zinc-finger</keyword>
<keyword evidence="1" id="KW-0479">Metal-binding</keyword>
<dbReference type="OrthoDB" id="2538319at2759"/>
<dbReference type="InterPro" id="IPR011016">
    <property type="entry name" value="Znf_RING-CH"/>
</dbReference>
<name>A0A8S1V8V8_PAROT</name>
<dbReference type="CDD" id="cd00060">
    <property type="entry name" value="FHA"/>
    <property type="match status" value="1"/>
</dbReference>